<feature type="domain" description="SnoaL-like" evidence="1">
    <location>
        <begin position="263"/>
        <end position="336"/>
    </location>
</feature>
<dbReference type="EMBL" id="LGCL01000021">
    <property type="protein sequence ID" value="KPL77885.1"/>
    <property type="molecule type" value="Genomic_DNA"/>
</dbReference>
<keyword evidence="3" id="KW-1185">Reference proteome</keyword>
<dbReference type="Gene3D" id="3.20.20.80">
    <property type="entry name" value="Glycosidases"/>
    <property type="match status" value="1"/>
</dbReference>
<dbReference type="AlphaFoldDB" id="A0A0P6XN51"/>
<proteinExistence type="predicted"/>
<dbReference type="PROSITE" id="PS51257">
    <property type="entry name" value="PROKAR_LIPOPROTEIN"/>
    <property type="match status" value="1"/>
</dbReference>
<dbReference type="InterPro" id="IPR032710">
    <property type="entry name" value="NTF2-like_dom_sf"/>
</dbReference>
<evidence type="ECO:0000313" key="3">
    <source>
        <dbReference type="Proteomes" id="UP000050417"/>
    </source>
</evidence>
<comment type="caution">
    <text evidence="2">The sequence shown here is derived from an EMBL/GenBank/DDBJ whole genome shotgun (WGS) entry which is preliminary data.</text>
</comment>
<reference evidence="2 3" key="1">
    <citation type="submission" date="2015-07" db="EMBL/GenBank/DDBJ databases">
        <title>Genome sequence of Ornatilinea apprima DSM 23815.</title>
        <authorList>
            <person name="Hemp J."/>
            <person name="Ward L.M."/>
            <person name="Pace L.A."/>
            <person name="Fischer W.W."/>
        </authorList>
    </citation>
    <scope>NUCLEOTIDE SEQUENCE [LARGE SCALE GENOMIC DNA]</scope>
    <source>
        <strain evidence="2 3">P3M-1</strain>
    </source>
</reference>
<dbReference type="Pfam" id="PF12680">
    <property type="entry name" value="SnoaL_2"/>
    <property type="match status" value="1"/>
</dbReference>
<dbReference type="STRING" id="1134406.ADN00_08395"/>
<dbReference type="OrthoDB" id="1877836at2"/>
<gene>
    <name evidence="2" type="ORF">ADN00_08395</name>
</gene>
<dbReference type="InterPro" id="IPR037401">
    <property type="entry name" value="SnoaL-like"/>
</dbReference>
<sequence>MTLQGKSMMIWKVSRCEGGNPQAIASAAQAAGLSCVLLKIADGPKPYNIDGTPARDQLPALVEALRAKGLQVWGWHYVYGYNPQAEAQAAIQRMRELELDGYVINAEAEYKQTGKKQAAKTFMDLVRPALANTPIALTSYRWPSYHPQLPWREFLEKCDLNMPQVYWQSAHNPDSQLRRTLREFQALVPYRPIIPIGPMYKYGSWEPTPADISEFMETAEALNLAGVCFFEWYYARTILSPLWNTLSAYTWSPSLQPIDFPAQLIQAYNQQDYTRLYHLYHPDAVHISPDQTVQGHEGILRWYHSFFVDQFPSGKFTLTGASGNNTNRTFTWSAQGAKGSIMDGNDTLGILQNRISYHYSYYSIRKPK</sequence>
<name>A0A0P6XN51_9CHLR</name>
<dbReference type="RefSeq" id="WP_075062537.1">
    <property type="nucleotide sequence ID" value="NZ_LGCL01000021.1"/>
</dbReference>
<evidence type="ECO:0000313" key="2">
    <source>
        <dbReference type="EMBL" id="KPL77885.1"/>
    </source>
</evidence>
<dbReference type="Proteomes" id="UP000050417">
    <property type="component" value="Unassembled WGS sequence"/>
</dbReference>
<accession>A0A0P6XN51</accession>
<dbReference type="SUPFAM" id="SSF54427">
    <property type="entry name" value="NTF2-like"/>
    <property type="match status" value="1"/>
</dbReference>
<dbReference type="Gene3D" id="3.10.450.50">
    <property type="match status" value="1"/>
</dbReference>
<protein>
    <recommendedName>
        <fullName evidence="1">SnoaL-like domain-containing protein</fullName>
    </recommendedName>
</protein>
<organism evidence="2 3">
    <name type="scientific">Ornatilinea apprima</name>
    <dbReference type="NCBI Taxonomy" id="1134406"/>
    <lineage>
        <taxon>Bacteria</taxon>
        <taxon>Bacillati</taxon>
        <taxon>Chloroflexota</taxon>
        <taxon>Anaerolineae</taxon>
        <taxon>Anaerolineales</taxon>
        <taxon>Anaerolineaceae</taxon>
        <taxon>Ornatilinea</taxon>
    </lineage>
</organism>
<evidence type="ECO:0000259" key="1">
    <source>
        <dbReference type="Pfam" id="PF12680"/>
    </source>
</evidence>